<dbReference type="EMBL" id="JBAWKB010000003">
    <property type="protein sequence ID" value="MFH6772481.1"/>
    <property type="molecule type" value="Genomic_DNA"/>
</dbReference>
<dbReference type="PROSITE" id="PS51257">
    <property type="entry name" value="PROKAR_LIPOPROTEIN"/>
    <property type="match status" value="1"/>
</dbReference>
<name>A0ABW7N069_9FLAO</name>
<evidence type="ECO:0000313" key="2">
    <source>
        <dbReference type="Proteomes" id="UP001610100"/>
    </source>
</evidence>
<dbReference type="InterPro" id="IPR027056">
    <property type="entry name" value="Gluconate_2DH_su3"/>
</dbReference>
<dbReference type="GO" id="GO:0016491">
    <property type="term" value="F:oxidoreductase activity"/>
    <property type="evidence" value="ECO:0007669"/>
    <property type="project" value="UniProtKB-KW"/>
</dbReference>
<comment type="caution">
    <text evidence="1">The sequence shown here is derived from an EMBL/GenBank/DDBJ whole genome shotgun (WGS) entry which is preliminary data.</text>
</comment>
<keyword evidence="1" id="KW-0560">Oxidoreductase</keyword>
<dbReference type="Pfam" id="PF13618">
    <property type="entry name" value="Gluconate_2-dh3"/>
    <property type="match status" value="1"/>
</dbReference>
<dbReference type="EC" id="1.-.-.-" evidence="1"/>
<protein>
    <submittedName>
        <fullName evidence="1">Gluconate 2-dehydrogenase subunit 3 family protein</fullName>
        <ecNumber evidence="1">1.-.-.-</ecNumber>
    </submittedName>
</protein>
<accession>A0ABW7N069</accession>
<proteinExistence type="predicted"/>
<dbReference type="Proteomes" id="UP001610100">
    <property type="component" value="Unassembled WGS sequence"/>
</dbReference>
<organism evidence="1 2">
    <name type="scientific">Gaetbulibacter aestuarii</name>
    <dbReference type="NCBI Taxonomy" id="1502358"/>
    <lineage>
        <taxon>Bacteria</taxon>
        <taxon>Pseudomonadati</taxon>
        <taxon>Bacteroidota</taxon>
        <taxon>Flavobacteriia</taxon>
        <taxon>Flavobacteriales</taxon>
        <taxon>Flavobacteriaceae</taxon>
        <taxon>Gaetbulibacter</taxon>
    </lineage>
</organism>
<dbReference type="RefSeq" id="WP_344738055.1">
    <property type="nucleotide sequence ID" value="NZ_BAABAY010000001.1"/>
</dbReference>
<evidence type="ECO:0000313" key="1">
    <source>
        <dbReference type="EMBL" id="MFH6772481.1"/>
    </source>
</evidence>
<gene>
    <name evidence="1" type="ORF">V8G58_11095</name>
</gene>
<keyword evidence="2" id="KW-1185">Reference proteome</keyword>
<reference evidence="1 2" key="1">
    <citation type="submission" date="2024-02" db="EMBL/GenBank/DDBJ databases">
        <title>A Gaetbulibacter species isolated from tidal flats and genomic insights of their niches.</title>
        <authorList>
            <person name="Ye Y."/>
        </authorList>
    </citation>
    <scope>NUCLEOTIDE SEQUENCE [LARGE SCALE GENOMIC DNA]</scope>
    <source>
        <strain evidence="1 2">KYW382</strain>
    </source>
</reference>
<sequence>MKRREALKNLGLATGFFVATPTVMSILQSCTAEPDTWTPMILTEEQGIVLTKLVNIILPNTDDLPSVTELNVPQFIDRYVAEIFDDEDQNHFKSAFDKTIAIVKPDAKTDINTISDEDYMALLDKHMLLKNEIDEERESDTKFEGLTVSEFLNRIKSMTIKAYKTTQEVGENVLVYDPVPAQYYCGDLEELTGGKDYSL</sequence>